<dbReference type="InterPro" id="IPR038732">
    <property type="entry name" value="HpyO/CreE_NAD-binding"/>
</dbReference>
<proteinExistence type="predicted"/>
<dbReference type="SUPFAM" id="SSF51905">
    <property type="entry name" value="FAD/NAD(P)-binding domain"/>
    <property type="match status" value="1"/>
</dbReference>
<dbReference type="Gene3D" id="3.50.50.60">
    <property type="entry name" value="FAD/NAD(P)-binding domain"/>
    <property type="match status" value="1"/>
</dbReference>
<dbReference type="InterPro" id="IPR052189">
    <property type="entry name" value="L-asp_N-monooxygenase_NS-form"/>
</dbReference>
<evidence type="ECO:0000259" key="1">
    <source>
        <dbReference type="Pfam" id="PF13454"/>
    </source>
</evidence>
<dbReference type="RefSeq" id="WP_382342494.1">
    <property type="nucleotide sequence ID" value="NZ_JBHSAB010000014.1"/>
</dbReference>
<sequence>MEPRKTVAVIGCGASAVAFLHSFVDICIDNQIDYLDFIIFEPSSELGSGLAYQTDTDNLIINRPLESMSVNVNISSDFKHWMDKHHISSKDIITDGHTTYSSRPLFGKYLSDTLEKVLLKALQNHIQIRIVRKTAIKVLKTESYKIITADNEVLHSNYIIFCTGNNQPHDIYSLNETPSYINNPYPLYPKINSIQHKKTIAVLGNSLTAIDIALALSNKGYKGKIILFSRSPNYPKVRGPIRPYKLKFLTNCALTNIKQTKTKISLRDLLRLLRKELKTSGTDWKMLFKENLENQSALAVLENEVTQANLHRSWQSILCATNEIIELSWSILTNTAKIQFLKKYSRVWLNNRTPIPLSNAKKLIKIIKIGQLEFIPRINSIVYDSRLQKYSIRTENNATYLCETVINATGPSRYIHSCDFLMNSLLEEGLARENAFGGLDVDFETASLLDSEGNKDNNLRLLGHNTTGTYGYTSSLEMITKKAQIIAINLANLIQETNYDKNKMVNDARVDPFGHIASFIN</sequence>
<organism evidence="2 3">
    <name type="scientific">Legionella dresdenensis</name>
    <dbReference type="NCBI Taxonomy" id="450200"/>
    <lineage>
        <taxon>Bacteria</taxon>
        <taxon>Pseudomonadati</taxon>
        <taxon>Pseudomonadota</taxon>
        <taxon>Gammaproteobacteria</taxon>
        <taxon>Legionellales</taxon>
        <taxon>Legionellaceae</taxon>
        <taxon>Legionella</taxon>
    </lineage>
</organism>
<keyword evidence="3" id="KW-1185">Reference proteome</keyword>
<dbReference type="PANTHER" id="PTHR40254:SF1">
    <property type="entry name" value="BLR0577 PROTEIN"/>
    <property type="match status" value="1"/>
</dbReference>
<name>A0ABV8CF88_9GAMM</name>
<protein>
    <submittedName>
        <fullName evidence="2">FAD/NAD(P)-binding protein</fullName>
    </submittedName>
</protein>
<dbReference type="Pfam" id="PF13454">
    <property type="entry name" value="NAD_binding_9"/>
    <property type="match status" value="1"/>
</dbReference>
<comment type="caution">
    <text evidence="2">The sequence shown here is derived from an EMBL/GenBank/DDBJ whole genome shotgun (WGS) entry which is preliminary data.</text>
</comment>
<dbReference type="EMBL" id="JBHSAB010000014">
    <property type="protein sequence ID" value="MFC3908834.1"/>
    <property type="molecule type" value="Genomic_DNA"/>
</dbReference>
<feature type="domain" description="FAD-dependent urate hydroxylase HpyO/Asp monooxygenase CreE-like FAD/NAD(P)-binding" evidence="1">
    <location>
        <begin position="8"/>
        <end position="165"/>
    </location>
</feature>
<dbReference type="PANTHER" id="PTHR40254">
    <property type="entry name" value="BLR0577 PROTEIN"/>
    <property type="match status" value="1"/>
</dbReference>
<evidence type="ECO:0000313" key="2">
    <source>
        <dbReference type="EMBL" id="MFC3908834.1"/>
    </source>
</evidence>
<dbReference type="Proteomes" id="UP001595758">
    <property type="component" value="Unassembled WGS sequence"/>
</dbReference>
<dbReference type="InterPro" id="IPR036188">
    <property type="entry name" value="FAD/NAD-bd_sf"/>
</dbReference>
<accession>A0ABV8CF88</accession>
<reference evidence="3" key="1">
    <citation type="journal article" date="2019" name="Int. J. Syst. Evol. Microbiol.">
        <title>The Global Catalogue of Microorganisms (GCM) 10K type strain sequencing project: providing services to taxonomists for standard genome sequencing and annotation.</title>
        <authorList>
            <consortium name="The Broad Institute Genomics Platform"/>
            <consortium name="The Broad Institute Genome Sequencing Center for Infectious Disease"/>
            <person name="Wu L."/>
            <person name="Ma J."/>
        </authorList>
    </citation>
    <scope>NUCLEOTIDE SEQUENCE [LARGE SCALE GENOMIC DNA]</scope>
    <source>
        <strain evidence="3">CCUG 59858</strain>
    </source>
</reference>
<gene>
    <name evidence="2" type="ORF">ACFORL_07060</name>
</gene>
<evidence type="ECO:0000313" key="3">
    <source>
        <dbReference type="Proteomes" id="UP001595758"/>
    </source>
</evidence>